<reference evidence="2 3" key="1">
    <citation type="submission" date="2019-01" db="EMBL/GenBank/DDBJ databases">
        <title>Sequencing of cultivated peanut Arachis hypogaea provides insights into genome evolution and oil improvement.</title>
        <authorList>
            <person name="Chen X."/>
        </authorList>
    </citation>
    <scope>NUCLEOTIDE SEQUENCE [LARGE SCALE GENOMIC DNA]</scope>
    <source>
        <strain evidence="3">cv. Fuhuasheng</strain>
        <tissue evidence="2">Leaves</tissue>
    </source>
</reference>
<dbReference type="PANTHER" id="PTHR31672">
    <property type="entry name" value="BNACNNG10540D PROTEIN"/>
    <property type="match status" value="1"/>
</dbReference>
<dbReference type="Pfam" id="PF07734">
    <property type="entry name" value="FBA_1"/>
    <property type="match status" value="4"/>
</dbReference>
<proteinExistence type="predicted"/>
<evidence type="ECO:0000259" key="1">
    <source>
        <dbReference type="PROSITE" id="PS50181"/>
    </source>
</evidence>
<dbReference type="CDD" id="cd22157">
    <property type="entry name" value="F-box_AtFBW1-like"/>
    <property type="match status" value="1"/>
</dbReference>
<dbReference type="NCBIfam" id="TIGR01640">
    <property type="entry name" value="F_box_assoc_1"/>
    <property type="match status" value="4"/>
</dbReference>
<dbReference type="EMBL" id="SDMP01000019">
    <property type="protein sequence ID" value="RYQ87388.1"/>
    <property type="molecule type" value="Genomic_DNA"/>
</dbReference>
<dbReference type="Proteomes" id="UP000289738">
    <property type="component" value="Chromosome B09"/>
</dbReference>
<feature type="domain" description="F-box" evidence="1">
    <location>
        <begin position="1476"/>
        <end position="1521"/>
    </location>
</feature>
<sequence length="1855" mass="211008">MAVASYSKIVLYNLDNDSFEFHVLEPTYSSSSIGLYVLIYHESLVSPSYRNLRSSSSQFRSSLLNGLFLPHDYYERERKRKPLRVTINTPKRLLSSTVTQSQPLPFLPDELIREILLRLPARSLVRLRRVCSSWKSLISSSQFAKDHLQHSTAADPGLSGTRVAYHHSCHYGFGDFSLRSLIENSSKPTEVVLFKERRNYKVIGSCNGLLCLLFNDVGINTCVRLWNPCTGLLTAPSVECGNFLSVRGFGYDHVNDKYKLVVIVKHTGKYTTRIYTFCRNPSKRAIQGIPFGSIKGDGKGVFVPGTATLNWIRSHAILGCLVFSLDLVKETFSEFSLPLNDPNDKTFIFPQLCVLWNCLAYCFNHEKTHWFVWVMKEYGVPKSWTKLAVIPCHPCLSNYHFRPLYIWGNNILVAVALTSKIVLFNLDNGSFEFPVLKPTPSIGLYVFIYHESLVSPPDPDLPSSSSRIHHVIKKKSFHFSVWLMKEYGVSESWTKLAIIPQYLSIHVIPLYLWENDVLLGTAAPYSRIIRYNLNHGNFKFPVIDGHRDDMMKVAPLSKHSMAAKRFHIYHESLVSPSHCGLLSSTSEMRWIKPHDYYERKRKPLRVTINAPKRPLSSRVTQSEPLPFLPDELIREILLRLPPRSLLRLRRVCSSWKTLISSSQFAKDHLQHSTAADPSLSGPRVAYHHYFHNGFGDCSLRSLVENPSTPTEVVLFVESRYYTVIGSCNGLLCLLYDVVGINTCVRLWNPCTGLLTTPSVGRGEFFSVGGFGYDHVNDKYKVVVIVNHMGDHTTRICTFCRNPSNRAIQGIPYSSIKGDRQGVFVPGTATLNWVCQHDTLEYVVLSLDLVKETFSEFSLPLTDPDDKTFIFPQLCVLRNCLAYCFNHAKTHWFVWVMKEYGVPKLAIIPCLPCLPDYPLLALLDDYHLRPLYIWGNNILVAVASTSNIVLYNLDNGSFEFPEPTPSIGLSVFIYHESLVSPDLPSSSSQIQLINANRQALCVLRKYLAICSEHRTHCSVWLMKEYGVSESWTKLAMIPQYLSIHIIPLYLWENDVLLGTAAPYSRIISTLAAKRFHVYHESLVSPSHCGLLSSTSEMRWIKKPLRVIRNGRKRLLSSAVTSSRPLPVLPDELIREILLRLPARSLLRLQSVCSSWRTLISSSQFANDHVRRSIAADPCMSGLRAFYHYPQLFPYKKIGRFLCTILVGESFQAYGSGFRRHEKPCLYWIGILIAGNWGFLIASGFGYDHVNDKYKLVEILHEITKCAIRIYTFCRNPCKSAIQDIPIGSIKGDGRGVFVPGTATLNWIRSHSTIDFLVLSLNLVNEIFTEFSMPLNNQYNKTIFPQLCLLRNCLACFNHEKIHWSVWVMKEYGVSQSWTKFVIIPCHPRLSSRLSGDHLRPLYIWKNVIMAVTSSSKIVLYNFDNGSFKFPVLEPTSASPSVGLYVHIYHESLVSPSYRGLQPHDYDERKPLRVTSNTPKLLVVPDEILTEILTRLPARLLLRLRSVCRSWRTLISSSQFANYHVQRSIAADPSLSGPRVAFHHSFKFKCIKFGDFSLRSLVENPSEPTEVVLFEERPHCHGINSSCNGLLCMHGGADSLNNSVMLWNPYTGLTSQSLKIWGFTWNSGFGYDPVNDKYKLVAVVKQIQERKPQTRIYTFCRNSSSMRTIQDMPGGVVGDRKGVFVPGTATLNWVCQHMEYLVISFDLVKETFSEFSLSLKDPDNKTFDFPQLCVLRNCLAACVSHDEKTHWSVWLMEEYGVPQSWTKLASISCHPSLSGHHLRPLYIWENYVLMAAAAYSKLVLYNLDHDGFEFPVLEHTPPSNKLGLYFCIYHESLVSPPYRSLPSTSSQIQLIKP</sequence>
<dbReference type="PROSITE" id="PS50181">
    <property type="entry name" value="FBOX"/>
    <property type="match status" value="4"/>
</dbReference>
<dbReference type="PANTHER" id="PTHR31672:SF13">
    <property type="entry name" value="F-BOX PROTEIN CPR30-LIKE"/>
    <property type="match status" value="1"/>
</dbReference>
<evidence type="ECO:0000313" key="2">
    <source>
        <dbReference type="EMBL" id="RYQ87388.1"/>
    </source>
</evidence>
<organism evidence="2 3">
    <name type="scientific">Arachis hypogaea</name>
    <name type="common">Peanut</name>
    <dbReference type="NCBI Taxonomy" id="3818"/>
    <lineage>
        <taxon>Eukaryota</taxon>
        <taxon>Viridiplantae</taxon>
        <taxon>Streptophyta</taxon>
        <taxon>Embryophyta</taxon>
        <taxon>Tracheophyta</taxon>
        <taxon>Spermatophyta</taxon>
        <taxon>Magnoliopsida</taxon>
        <taxon>eudicotyledons</taxon>
        <taxon>Gunneridae</taxon>
        <taxon>Pentapetalae</taxon>
        <taxon>rosids</taxon>
        <taxon>fabids</taxon>
        <taxon>Fabales</taxon>
        <taxon>Fabaceae</taxon>
        <taxon>Papilionoideae</taxon>
        <taxon>50 kb inversion clade</taxon>
        <taxon>dalbergioids sensu lato</taxon>
        <taxon>Dalbergieae</taxon>
        <taxon>Pterocarpus clade</taxon>
        <taxon>Arachis</taxon>
    </lineage>
</organism>
<gene>
    <name evidence="2" type="ORF">Ahy_B09g094903</name>
</gene>
<protein>
    <recommendedName>
        <fullName evidence="1">F-box domain-containing protein</fullName>
    </recommendedName>
</protein>
<dbReference type="Pfam" id="PF00646">
    <property type="entry name" value="F-box"/>
    <property type="match status" value="4"/>
</dbReference>
<dbReference type="SUPFAM" id="SSF81383">
    <property type="entry name" value="F-box domain"/>
    <property type="match status" value="4"/>
</dbReference>
<feature type="domain" description="F-box" evidence="1">
    <location>
        <begin position="101"/>
        <end position="147"/>
    </location>
</feature>
<keyword evidence="3" id="KW-1185">Reference proteome</keyword>
<feature type="domain" description="F-box" evidence="1">
    <location>
        <begin position="622"/>
        <end position="668"/>
    </location>
</feature>
<accession>A0A444XCE8</accession>
<dbReference type="InterPro" id="IPR006527">
    <property type="entry name" value="F-box-assoc_dom_typ1"/>
</dbReference>
<dbReference type="Gene3D" id="1.20.1280.50">
    <property type="match status" value="4"/>
</dbReference>
<evidence type="ECO:0000313" key="3">
    <source>
        <dbReference type="Proteomes" id="UP000289738"/>
    </source>
</evidence>
<dbReference type="InterPro" id="IPR017451">
    <property type="entry name" value="F-box-assoc_interact_dom"/>
</dbReference>
<comment type="caution">
    <text evidence="2">The sequence shown here is derived from an EMBL/GenBank/DDBJ whole genome shotgun (WGS) entry which is preliminary data.</text>
</comment>
<dbReference type="SMART" id="SM00256">
    <property type="entry name" value="FBOX"/>
    <property type="match status" value="4"/>
</dbReference>
<name>A0A444XCE8_ARAHY</name>
<dbReference type="InterPro" id="IPR050796">
    <property type="entry name" value="SCF_F-box_component"/>
</dbReference>
<dbReference type="InterPro" id="IPR001810">
    <property type="entry name" value="F-box_dom"/>
</dbReference>
<dbReference type="InterPro" id="IPR036047">
    <property type="entry name" value="F-box-like_dom_sf"/>
</dbReference>
<feature type="domain" description="F-box" evidence="1">
    <location>
        <begin position="1121"/>
        <end position="1172"/>
    </location>
</feature>